<evidence type="ECO:0000256" key="14">
    <source>
        <dbReference type="RuleBase" id="RU004182"/>
    </source>
</evidence>
<dbReference type="Gene3D" id="1.10.579.10">
    <property type="entry name" value="DNA Cyclobutane Dipyrimidine Photolyase, subunit A, domain 3"/>
    <property type="match status" value="1"/>
</dbReference>
<feature type="site" description="Electron transfer via tryptophanyl radical" evidence="13">
    <location>
        <position position="366"/>
    </location>
</feature>
<comment type="cofactor">
    <cofactor evidence="1">
        <name>(6R)-5,10-methylene-5,6,7,8-tetrahydrofolate</name>
        <dbReference type="ChEBI" id="CHEBI:15636"/>
    </cofactor>
</comment>
<feature type="binding site" evidence="12">
    <location>
        <begin position="379"/>
        <end position="381"/>
    </location>
    <ligand>
        <name>FAD</name>
        <dbReference type="ChEBI" id="CHEBI:57692"/>
    </ligand>
</feature>
<evidence type="ECO:0000256" key="2">
    <source>
        <dbReference type="ARBA" id="ARBA00005862"/>
    </source>
</evidence>
<keyword evidence="5 12" id="KW-0285">Flavoprotein</keyword>
<dbReference type="Pfam" id="PF03441">
    <property type="entry name" value="FAD_binding_7"/>
    <property type="match status" value="1"/>
</dbReference>
<dbReference type="Proteomes" id="UP000241222">
    <property type="component" value="Unassembled WGS sequence"/>
</dbReference>
<feature type="site" description="Electron transfer via tryptophanyl radical" evidence="13">
    <location>
        <position position="313"/>
    </location>
</feature>
<feature type="domain" description="Photolyase/cryptochrome alpha/beta" evidence="15">
    <location>
        <begin position="6"/>
        <end position="139"/>
    </location>
</feature>
<comment type="similarity">
    <text evidence="2">Belongs to the DNA photolyase class-1 family.</text>
</comment>
<dbReference type="PROSITE" id="PS00691">
    <property type="entry name" value="DNA_PHOTOLYASES_1_2"/>
    <property type="match status" value="1"/>
</dbReference>
<evidence type="ECO:0000256" key="6">
    <source>
        <dbReference type="ARBA" id="ARBA00022827"/>
    </source>
</evidence>
<dbReference type="GO" id="GO:0003904">
    <property type="term" value="F:deoxyribodipyrimidine photo-lyase activity"/>
    <property type="evidence" value="ECO:0007669"/>
    <property type="project" value="UniProtKB-EC"/>
</dbReference>
<dbReference type="InterPro" id="IPR018394">
    <property type="entry name" value="DNA_photolyase_1_CS_C"/>
</dbReference>
<dbReference type="InterPro" id="IPR036134">
    <property type="entry name" value="Crypto/Photolyase_FAD-like_sf"/>
</dbReference>
<evidence type="ECO:0000313" key="17">
    <source>
        <dbReference type="Proteomes" id="UP000241222"/>
    </source>
</evidence>
<dbReference type="SUPFAM" id="SSF48173">
    <property type="entry name" value="Cryptochrome/photolyase FAD-binding domain"/>
    <property type="match status" value="1"/>
</dbReference>
<dbReference type="InterPro" id="IPR014729">
    <property type="entry name" value="Rossmann-like_a/b/a_fold"/>
</dbReference>
<evidence type="ECO:0000259" key="15">
    <source>
        <dbReference type="PROSITE" id="PS51645"/>
    </source>
</evidence>
<feature type="binding site" evidence="12">
    <location>
        <position position="278"/>
    </location>
    <ligand>
        <name>FAD</name>
        <dbReference type="ChEBI" id="CHEBI:57692"/>
    </ligand>
</feature>
<protein>
    <recommendedName>
        <fullName evidence="4">Deoxyribodipyrimidine photo-lyase</fullName>
        <ecNumber evidence="3">4.1.99.3</ecNumber>
    </recommendedName>
    <alternativeName>
        <fullName evidence="8">DNA photolyase</fullName>
    </alternativeName>
    <alternativeName>
        <fullName evidence="11">Photoreactivating enzyme</fullName>
    </alternativeName>
</protein>
<dbReference type="Pfam" id="PF00875">
    <property type="entry name" value="DNA_photolyase"/>
    <property type="match status" value="1"/>
</dbReference>
<feature type="binding site" evidence="12">
    <location>
        <begin position="281"/>
        <end position="288"/>
    </location>
    <ligand>
        <name>FAD</name>
        <dbReference type="ChEBI" id="CHEBI:57692"/>
    </ligand>
</feature>
<dbReference type="GO" id="GO:0071949">
    <property type="term" value="F:FAD binding"/>
    <property type="evidence" value="ECO:0007669"/>
    <property type="project" value="TreeGrafter"/>
</dbReference>
<evidence type="ECO:0000256" key="9">
    <source>
        <dbReference type="ARBA" id="ARBA00033999"/>
    </source>
</evidence>
<feature type="binding site" evidence="12">
    <location>
        <position position="227"/>
    </location>
    <ligand>
        <name>FAD</name>
        <dbReference type="ChEBI" id="CHEBI:57692"/>
    </ligand>
</feature>
<gene>
    <name evidence="16" type="ORF">C9I99_03180</name>
</gene>
<keyword evidence="6 12" id="KW-0274">FAD</keyword>
<comment type="similarity">
    <text evidence="14">Belongs to the DNA photolyase family.</text>
</comment>
<dbReference type="EC" id="4.1.99.3" evidence="3"/>
<evidence type="ECO:0000256" key="8">
    <source>
        <dbReference type="ARBA" id="ARBA00031671"/>
    </source>
</evidence>
<keyword evidence="17" id="KW-1185">Reference proteome</keyword>
<feature type="binding site" evidence="12">
    <location>
        <begin position="239"/>
        <end position="243"/>
    </location>
    <ligand>
        <name>FAD</name>
        <dbReference type="ChEBI" id="CHEBI:57692"/>
    </ligand>
</feature>
<feature type="site" description="Electron transfer via tryptophanyl radical" evidence="13">
    <location>
        <position position="389"/>
    </location>
</feature>
<dbReference type="PANTHER" id="PTHR11455">
    <property type="entry name" value="CRYPTOCHROME"/>
    <property type="match status" value="1"/>
</dbReference>
<keyword evidence="7 14" id="KW-0157">Chromophore</keyword>
<dbReference type="SUPFAM" id="SSF52425">
    <property type="entry name" value="Cryptochrome/photolyase, N-terminal domain"/>
    <property type="match status" value="1"/>
</dbReference>
<dbReference type="InterPro" id="IPR002081">
    <property type="entry name" value="Cryptochrome/DNA_photolyase_1"/>
</dbReference>
<organism evidence="16 17">
    <name type="scientific">Photobacterium lutimaris</name>
    <dbReference type="NCBI Taxonomy" id="388278"/>
    <lineage>
        <taxon>Bacteria</taxon>
        <taxon>Pseudomonadati</taxon>
        <taxon>Pseudomonadota</taxon>
        <taxon>Gammaproteobacteria</taxon>
        <taxon>Vibrionales</taxon>
        <taxon>Vibrionaceae</taxon>
        <taxon>Photobacterium</taxon>
    </lineage>
</organism>
<dbReference type="AlphaFoldDB" id="A0A2T3J408"/>
<evidence type="ECO:0000256" key="5">
    <source>
        <dbReference type="ARBA" id="ARBA00022630"/>
    </source>
</evidence>
<comment type="catalytic activity">
    <reaction evidence="9">
        <text>cyclobutadipyrimidine (in DNA) = 2 pyrimidine residues (in DNA).</text>
        <dbReference type="EC" id="4.1.99.3"/>
    </reaction>
</comment>
<dbReference type="FunFam" id="1.10.579.10:FF:000003">
    <property type="entry name" value="Deoxyribodipyrimidine photo-lyase"/>
    <property type="match status" value="1"/>
</dbReference>
<dbReference type="InterPro" id="IPR005101">
    <property type="entry name" value="Cryptochr/Photolyase_FAD-bd"/>
</dbReference>
<dbReference type="GO" id="GO:0003677">
    <property type="term" value="F:DNA binding"/>
    <property type="evidence" value="ECO:0007669"/>
    <property type="project" value="TreeGrafter"/>
</dbReference>
<dbReference type="InterPro" id="IPR006050">
    <property type="entry name" value="DNA_photolyase_N"/>
</dbReference>
<evidence type="ECO:0000256" key="12">
    <source>
        <dbReference type="PIRSR" id="PIRSR602081-1"/>
    </source>
</evidence>
<dbReference type="PROSITE" id="PS00394">
    <property type="entry name" value="DNA_PHOTOLYASES_1_1"/>
    <property type="match status" value="1"/>
</dbReference>
<dbReference type="PROSITE" id="PS51645">
    <property type="entry name" value="PHR_CRY_ALPHA_BETA"/>
    <property type="match status" value="1"/>
</dbReference>
<dbReference type="InterPro" id="IPR036155">
    <property type="entry name" value="Crypto/Photolyase_N_sf"/>
</dbReference>
<evidence type="ECO:0000256" key="1">
    <source>
        <dbReference type="ARBA" id="ARBA00001932"/>
    </source>
</evidence>
<accession>A0A2T3J408</accession>
<proteinExistence type="inferred from homology"/>
<dbReference type="GO" id="GO:0009416">
    <property type="term" value="P:response to light stimulus"/>
    <property type="evidence" value="ECO:0007669"/>
    <property type="project" value="TreeGrafter"/>
</dbReference>
<dbReference type="PANTHER" id="PTHR11455:SF9">
    <property type="entry name" value="CRYPTOCHROME CIRCADIAN CLOCK 5 ISOFORM X1"/>
    <property type="match status" value="1"/>
</dbReference>
<comment type="caution">
    <text evidence="16">The sequence shown here is derived from an EMBL/GenBank/DDBJ whole genome shotgun (WGS) entry which is preliminary data.</text>
</comment>
<sequence>MSQRKQVGLVWFRSDLRIVDNTALFEAATRCDQLIGLYVSTPMQWHEHHIAPIQVDLIRRRLPILRDQLASIGIPFVFKEVADFKQIPQAILDTVKDHGISHVFCNKQYEWNELQRDDNTGHQLAEQQVKFSAFDDCCVIAPGKVLTKKGEAFKVFTPFRKEWLNLFRGLAPSPLPMPDSLNYPFEKLEQSDISITYPPADSMRWPVEEETIRQRLVTFCYEKVEDYHQHRDIPSIDGTSCLSPYLALGMLSPRQCLAVLLAVSPMCMDEPEGGAFSWLNEIIWREFYRHLLVAYPSLCRGQPFQQWTQNVKWQPSSELLSAWQHGLTGYPIVDAAMRQLKQTGWMHNRLRMITASFLTKDLLIHWQAGEQWFMSQLVDGDFASNNGGWQWAASTGTDAQPYFRVFNPTTQGERFDPKGEFIRTWLYELKDVPDKYIHQPHLWPDSGKLNYPKPIVDHKQARLLAIASFKTAKDEYNPLI</sequence>
<dbReference type="Gene3D" id="3.40.50.620">
    <property type="entry name" value="HUPs"/>
    <property type="match status" value="1"/>
</dbReference>
<evidence type="ECO:0000256" key="13">
    <source>
        <dbReference type="PIRSR" id="PIRSR602081-2"/>
    </source>
</evidence>
<dbReference type="GO" id="GO:0000719">
    <property type="term" value="P:photoreactive repair"/>
    <property type="evidence" value="ECO:0007669"/>
    <property type="project" value="UniProtKB-ARBA"/>
</dbReference>
<evidence type="ECO:0000256" key="3">
    <source>
        <dbReference type="ARBA" id="ARBA00013149"/>
    </source>
</evidence>
<dbReference type="EMBL" id="PYMH01000001">
    <property type="protein sequence ID" value="PSU36030.1"/>
    <property type="molecule type" value="Genomic_DNA"/>
</dbReference>
<reference evidence="16 17" key="1">
    <citation type="submission" date="2018-03" db="EMBL/GenBank/DDBJ databases">
        <title>Whole genome sequencing of Histamine producing bacteria.</title>
        <authorList>
            <person name="Butler K."/>
        </authorList>
    </citation>
    <scope>NUCLEOTIDE SEQUENCE [LARGE SCALE GENOMIC DNA]</scope>
    <source>
        <strain evidence="16 17">JCM 13586</strain>
    </source>
</reference>
<dbReference type="Gene3D" id="1.25.40.80">
    <property type="match status" value="1"/>
</dbReference>
<evidence type="ECO:0000256" key="4">
    <source>
        <dbReference type="ARBA" id="ARBA00014046"/>
    </source>
</evidence>
<comment type="function">
    <text evidence="10">Involved in repair of UV radiation-induced DNA damage. Catalyzes the light-dependent monomerization (300-600 nm) of cyclobutyl pyrimidine dimers (in cis-syn configuration), which are formed between adjacent bases on the same DNA strand upon exposure to ultraviolet radiation.</text>
</comment>
<dbReference type="RefSeq" id="WP_107347384.1">
    <property type="nucleotide sequence ID" value="NZ_PYMH01000001.1"/>
</dbReference>
<evidence type="ECO:0000313" key="16">
    <source>
        <dbReference type="EMBL" id="PSU36030.1"/>
    </source>
</evidence>
<evidence type="ECO:0000256" key="10">
    <source>
        <dbReference type="ARBA" id="ARBA00059220"/>
    </source>
</evidence>
<dbReference type="OrthoDB" id="9772484at2"/>
<name>A0A2T3J408_9GAMM</name>
<keyword evidence="16" id="KW-0456">Lyase</keyword>
<dbReference type="PRINTS" id="PR00147">
    <property type="entry name" value="DNAPHOTLYASE"/>
</dbReference>
<dbReference type="NCBIfam" id="NF007955">
    <property type="entry name" value="PRK10674.1"/>
    <property type="match status" value="1"/>
</dbReference>
<evidence type="ECO:0000256" key="11">
    <source>
        <dbReference type="ARBA" id="ARBA00083107"/>
    </source>
</evidence>
<comment type="cofactor">
    <cofactor evidence="12">
        <name>FAD</name>
        <dbReference type="ChEBI" id="CHEBI:57692"/>
    </cofactor>
    <text evidence="12">Binds 1 FAD per subunit.</text>
</comment>
<evidence type="ECO:0000256" key="7">
    <source>
        <dbReference type="ARBA" id="ARBA00022991"/>
    </source>
</evidence>